<reference evidence="2 3" key="1">
    <citation type="submission" date="2023-03" db="EMBL/GenBank/DDBJ databases">
        <title>NovoSphingobium album sp. nov. isolated from polycyclic aromatic hydrocarbons- and heavy-metal polluted soil.</title>
        <authorList>
            <person name="Liu Z."/>
            <person name="Wang K."/>
        </authorList>
    </citation>
    <scope>NUCLEOTIDE SEQUENCE [LARGE SCALE GENOMIC DNA]</scope>
    <source>
        <strain evidence="2 3">H3SJ31-1</strain>
    </source>
</reference>
<dbReference type="SUPFAM" id="SSF56300">
    <property type="entry name" value="Metallo-dependent phosphatases"/>
    <property type="match status" value="1"/>
</dbReference>
<dbReference type="PANTHER" id="PTHR42850:SF4">
    <property type="entry name" value="ZINC-DEPENDENT ENDOPOLYPHOSPHATASE"/>
    <property type="match status" value="1"/>
</dbReference>
<dbReference type="PANTHER" id="PTHR42850">
    <property type="entry name" value="METALLOPHOSPHOESTERASE"/>
    <property type="match status" value="1"/>
</dbReference>
<keyword evidence="3" id="KW-1185">Reference proteome</keyword>
<sequence>MNLRNFFRREQPTPIAAIPPGERVYAIGDIHGRLDLLVEIGRAIDRDDARRGPADTTVIFLGDLIDRGPESATVVAAAREWARERKVRYIAGNHEEMFLSSFDKLAAFRNFLRNGGTETVLSYGVDPEAFMAADLEQAQKMMFAAVPRADLAFLRSFEQMILVGDYLFVHAGIRPDEPLDKQAPHDCRWIREPFLSHPGQHGVMVVHGHTVTGEPEVLANRIGIDTGAFMSGCLTALGLEGRDRWLIQTSEDSGAIETVARAA</sequence>
<proteinExistence type="predicted"/>
<evidence type="ECO:0000259" key="1">
    <source>
        <dbReference type="Pfam" id="PF00149"/>
    </source>
</evidence>
<dbReference type="Pfam" id="PF00149">
    <property type="entry name" value="Metallophos"/>
    <property type="match status" value="1"/>
</dbReference>
<accession>A0ABT5WS20</accession>
<gene>
    <name evidence="2" type="ORF">PYV00_13140</name>
</gene>
<evidence type="ECO:0000313" key="3">
    <source>
        <dbReference type="Proteomes" id="UP001216253"/>
    </source>
</evidence>
<dbReference type="InterPro" id="IPR029052">
    <property type="entry name" value="Metallo-depent_PP-like"/>
</dbReference>
<dbReference type="InterPro" id="IPR004843">
    <property type="entry name" value="Calcineurin-like_PHP"/>
</dbReference>
<dbReference type="Proteomes" id="UP001216253">
    <property type="component" value="Unassembled WGS sequence"/>
</dbReference>
<dbReference type="EMBL" id="JARESE010000044">
    <property type="protein sequence ID" value="MDE8652649.1"/>
    <property type="molecule type" value="Genomic_DNA"/>
</dbReference>
<comment type="caution">
    <text evidence="2">The sequence shown here is derived from an EMBL/GenBank/DDBJ whole genome shotgun (WGS) entry which is preliminary data.</text>
</comment>
<dbReference type="CDD" id="cd00144">
    <property type="entry name" value="MPP_PPP_family"/>
    <property type="match status" value="1"/>
</dbReference>
<dbReference type="RefSeq" id="WP_275228729.1">
    <property type="nucleotide sequence ID" value="NZ_JARESE010000044.1"/>
</dbReference>
<dbReference type="Gene3D" id="3.60.21.10">
    <property type="match status" value="1"/>
</dbReference>
<feature type="domain" description="Calcineurin-like phosphoesterase" evidence="1">
    <location>
        <begin position="23"/>
        <end position="213"/>
    </location>
</feature>
<dbReference type="InterPro" id="IPR050126">
    <property type="entry name" value="Ap4A_hydrolase"/>
</dbReference>
<organism evidence="2 3">
    <name type="scientific">Novosphingobium album</name>
    <name type="common">ex Liu et al. 2023</name>
    <dbReference type="NCBI Taxonomy" id="3031130"/>
    <lineage>
        <taxon>Bacteria</taxon>
        <taxon>Pseudomonadati</taxon>
        <taxon>Pseudomonadota</taxon>
        <taxon>Alphaproteobacteria</taxon>
        <taxon>Sphingomonadales</taxon>
        <taxon>Sphingomonadaceae</taxon>
        <taxon>Novosphingobium</taxon>
    </lineage>
</organism>
<protein>
    <submittedName>
        <fullName evidence="2">Metallophosphoesterase family protein</fullName>
    </submittedName>
</protein>
<name>A0ABT5WS20_9SPHN</name>
<evidence type="ECO:0000313" key="2">
    <source>
        <dbReference type="EMBL" id="MDE8652649.1"/>
    </source>
</evidence>